<feature type="compositionally biased region" description="Low complexity" evidence="1">
    <location>
        <begin position="107"/>
        <end position="120"/>
    </location>
</feature>
<feature type="compositionally biased region" description="Basic and acidic residues" evidence="1">
    <location>
        <begin position="599"/>
        <end position="613"/>
    </location>
</feature>
<name>A0A6G1IR43_9PLEO</name>
<sequence length="613" mass="69273">MAQTLSFSPLSLELPSSRMSVDFSTFAPPQLRPVNEGPRTSKPFPQLPQHNTVPRRPVARPRPLPEVKEESEPNRSMSSGEPSRKWPWSRPSTRNTDRSEPPSAPLSRANSSASTISSGSTASTAASSVFSNAQSTSTARTSHSSFQHNNTPKPYREEQYEPLNLSTLPLSLLEHILSYTLCLPLTVSIGPQSSENRHMQYRYHRAGLDYIDIQLILKHPIFVVSQKLREVALDVFYRKCDFVIDLHRIYHTKVSSTINENLRKHQKFWIQEPPKMVRDAFRNLSKLHLRLPVPSCENGGHRDRDEDDWMDGSDGKGGGSWKIRSLKKEQEDAVGVHKCVEAIMELIMANPGSEPEPRGRSSSLSRTGSLRKRSLSRLRSRSRSRSGGRQTSSRSSSRQDGHNTNEKRQLRRMEIVLVKRNPYVMVLPETLSLIKTLRSIPVTGFTKYYFELDAQKVLWATKYRKRWQGFEPDGTRLLNDLQGLTIASKPIEPIRTPTEFKFVNVSKRGKLQLSESAVPRTPIVLERLQPARNSSPASPLGVTPSNASTRRRPLPWNWKKAHKRKDSKDSFALMIDEGMDEIGSSGTTTSGRNNPPSVDELKKIAEDIKNGLY</sequence>
<reference evidence="2" key="1">
    <citation type="journal article" date="2020" name="Stud. Mycol.">
        <title>101 Dothideomycetes genomes: a test case for predicting lifestyles and emergence of pathogens.</title>
        <authorList>
            <person name="Haridas S."/>
            <person name="Albert R."/>
            <person name="Binder M."/>
            <person name="Bloem J."/>
            <person name="Labutti K."/>
            <person name="Salamov A."/>
            <person name="Andreopoulos B."/>
            <person name="Baker S."/>
            <person name="Barry K."/>
            <person name="Bills G."/>
            <person name="Bluhm B."/>
            <person name="Cannon C."/>
            <person name="Castanera R."/>
            <person name="Culley D."/>
            <person name="Daum C."/>
            <person name="Ezra D."/>
            <person name="Gonzalez J."/>
            <person name="Henrissat B."/>
            <person name="Kuo A."/>
            <person name="Liang C."/>
            <person name="Lipzen A."/>
            <person name="Lutzoni F."/>
            <person name="Magnuson J."/>
            <person name="Mondo S."/>
            <person name="Nolan M."/>
            <person name="Ohm R."/>
            <person name="Pangilinan J."/>
            <person name="Park H.-J."/>
            <person name="Ramirez L."/>
            <person name="Alfaro M."/>
            <person name="Sun H."/>
            <person name="Tritt A."/>
            <person name="Yoshinaga Y."/>
            <person name="Zwiers L.-H."/>
            <person name="Turgeon B."/>
            <person name="Goodwin S."/>
            <person name="Spatafora J."/>
            <person name="Crous P."/>
            <person name="Grigoriev I."/>
        </authorList>
    </citation>
    <scope>NUCLEOTIDE SEQUENCE</scope>
    <source>
        <strain evidence="2">CBS 122367</strain>
    </source>
</reference>
<feature type="region of interest" description="Disordered" evidence="1">
    <location>
        <begin position="529"/>
        <end position="561"/>
    </location>
</feature>
<evidence type="ECO:0000313" key="2">
    <source>
        <dbReference type="EMBL" id="KAF2680716.1"/>
    </source>
</evidence>
<protein>
    <submittedName>
        <fullName evidence="2">Uncharacterized protein</fullName>
    </submittedName>
</protein>
<proteinExistence type="predicted"/>
<organism evidence="2 3">
    <name type="scientific">Lentithecium fluviatile CBS 122367</name>
    <dbReference type="NCBI Taxonomy" id="1168545"/>
    <lineage>
        <taxon>Eukaryota</taxon>
        <taxon>Fungi</taxon>
        <taxon>Dikarya</taxon>
        <taxon>Ascomycota</taxon>
        <taxon>Pezizomycotina</taxon>
        <taxon>Dothideomycetes</taxon>
        <taxon>Pleosporomycetidae</taxon>
        <taxon>Pleosporales</taxon>
        <taxon>Massarineae</taxon>
        <taxon>Lentitheciaceae</taxon>
        <taxon>Lentithecium</taxon>
    </lineage>
</organism>
<evidence type="ECO:0000313" key="3">
    <source>
        <dbReference type="Proteomes" id="UP000799291"/>
    </source>
</evidence>
<accession>A0A6G1IR43</accession>
<feature type="compositionally biased region" description="Polar residues" evidence="1">
    <location>
        <begin position="531"/>
        <end position="548"/>
    </location>
</feature>
<dbReference type="EMBL" id="MU005595">
    <property type="protein sequence ID" value="KAF2680716.1"/>
    <property type="molecule type" value="Genomic_DNA"/>
</dbReference>
<feature type="compositionally biased region" description="Basic and acidic residues" evidence="1">
    <location>
        <begin position="63"/>
        <end position="73"/>
    </location>
</feature>
<feature type="compositionally biased region" description="Basic and acidic residues" evidence="1">
    <location>
        <begin position="397"/>
        <end position="408"/>
    </location>
</feature>
<feature type="compositionally biased region" description="Polar residues" evidence="1">
    <location>
        <begin position="134"/>
        <end position="152"/>
    </location>
</feature>
<feature type="region of interest" description="Disordered" evidence="1">
    <location>
        <begin position="350"/>
        <end position="408"/>
    </location>
</feature>
<dbReference type="OrthoDB" id="3694065at2759"/>
<keyword evidence="3" id="KW-1185">Reference proteome</keyword>
<feature type="region of interest" description="Disordered" evidence="1">
    <location>
        <begin position="23"/>
        <end position="120"/>
    </location>
</feature>
<feature type="compositionally biased region" description="Polar residues" evidence="1">
    <location>
        <begin position="584"/>
        <end position="596"/>
    </location>
</feature>
<dbReference type="Proteomes" id="UP000799291">
    <property type="component" value="Unassembled WGS sequence"/>
</dbReference>
<evidence type="ECO:0000256" key="1">
    <source>
        <dbReference type="SAM" id="MobiDB-lite"/>
    </source>
</evidence>
<feature type="compositionally biased region" description="Basic residues" evidence="1">
    <location>
        <begin position="549"/>
        <end position="561"/>
    </location>
</feature>
<dbReference type="AlphaFoldDB" id="A0A6G1IR43"/>
<feature type="region of interest" description="Disordered" evidence="1">
    <location>
        <begin position="580"/>
        <end position="613"/>
    </location>
</feature>
<gene>
    <name evidence="2" type="ORF">K458DRAFT_434282</name>
</gene>
<feature type="compositionally biased region" description="Low complexity" evidence="1">
    <location>
        <begin position="387"/>
        <end position="396"/>
    </location>
</feature>
<feature type="region of interest" description="Disordered" evidence="1">
    <location>
        <begin position="134"/>
        <end position="158"/>
    </location>
</feature>
<feature type="region of interest" description="Disordered" evidence="1">
    <location>
        <begin position="295"/>
        <end position="321"/>
    </location>
</feature>
<feature type="compositionally biased region" description="Basic residues" evidence="1">
    <location>
        <begin position="369"/>
        <end position="386"/>
    </location>
</feature>